<feature type="domain" description="HTH araC/xylS-type" evidence="4">
    <location>
        <begin position="184"/>
        <end position="281"/>
    </location>
</feature>
<protein>
    <submittedName>
        <fullName evidence="5">Helix-turn-helix transcriptional regulator</fullName>
    </submittedName>
</protein>
<evidence type="ECO:0000256" key="1">
    <source>
        <dbReference type="ARBA" id="ARBA00023015"/>
    </source>
</evidence>
<gene>
    <name evidence="5" type="ORF">H7C18_23060</name>
</gene>
<sequence length="283" mass="31366">MPDTPIVTSDSFGWSGMRLSGWEGVSPQEAHEPVLAEHLIVIHMTPQPVQVFERADGYRGEGVARPGDINVFSAGDLSVCRWESELSFLRLDLSPSLTNRVAEELELPGGGGAVDFGRHIRLNDERVMQVARWLYEDLRAGGPGGSLYAESMIRMLSVHMLQRYGAVSARTDNQPLRLARTQVDGALQYIHAFLDRELSLDAIAAAAHVSASHLVRLFKQATGLAPHQYVVRERIRRARDLLLAGRPVQDVAASLGFSDQSHLNRHFKRIVGVTPGEFVRQCR</sequence>
<dbReference type="GO" id="GO:0003700">
    <property type="term" value="F:DNA-binding transcription factor activity"/>
    <property type="evidence" value="ECO:0007669"/>
    <property type="project" value="InterPro"/>
</dbReference>
<dbReference type="GO" id="GO:0043565">
    <property type="term" value="F:sequence-specific DNA binding"/>
    <property type="evidence" value="ECO:0007669"/>
    <property type="project" value="InterPro"/>
</dbReference>
<reference evidence="5 6" key="1">
    <citation type="submission" date="2020-08" db="EMBL/GenBank/DDBJ databases">
        <title>Cohnella phylogeny.</title>
        <authorList>
            <person name="Dunlap C."/>
        </authorList>
    </citation>
    <scope>NUCLEOTIDE SEQUENCE [LARGE SCALE GENOMIC DNA]</scope>
    <source>
        <strain evidence="5 6">CBP 2801</strain>
    </source>
</reference>
<dbReference type="AlphaFoldDB" id="A0A7X0VZB2"/>
<dbReference type="SMART" id="SM00342">
    <property type="entry name" value="HTH_ARAC"/>
    <property type="match status" value="1"/>
</dbReference>
<dbReference type="PROSITE" id="PS00041">
    <property type="entry name" value="HTH_ARAC_FAMILY_1"/>
    <property type="match status" value="1"/>
</dbReference>
<accession>A0A7X0VZB2</accession>
<organism evidence="5 6">
    <name type="scientific">Cohnella zeiphila</name>
    <dbReference type="NCBI Taxonomy" id="2761120"/>
    <lineage>
        <taxon>Bacteria</taxon>
        <taxon>Bacillati</taxon>
        <taxon>Bacillota</taxon>
        <taxon>Bacilli</taxon>
        <taxon>Bacillales</taxon>
        <taxon>Paenibacillaceae</taxon>
        <taxon>Cohnella</taxon>
    </lineage>
</organism>
<keyword evidence="1" id="KW-0805">Transcription regulation</keyword>
<dbReference type="InterPro" id="IPR050204">
    <property type="entry name" value="AraC_XylS_family_regulators"/>
</dbReference>
<dbReference type="EMBL" id="JACJVO010000031">
    <property type="protein sequence ID" value="MBB6733808.1"/>
    <property type="molecule type" value="Genomic_DNA"/>
</dbReference>
<dbReference type="RefSeq" id="WP_185131471.1">
    <property type="nucleotide sequence ID" value="NZ_JACJVO010000031.1"/>
</dbReference>
<keyword evidence="6" id="KW-1185">Reference proteome</keyword>
<comment type="caution">
    <text evidence="5">The sequence shown here is derived from an EMBL/GenBank/DDBJ whole genome shotgun (WGS) entry which is preliminary data.</text>
</comment>
<evidence type="ECO:0000313" key="6">
    <source>
        <dbReference type="Proteomes" id="UP000564644"/>
    </source>
</evidence>
<dbReference type="Gene3D" id="1.10.10.60">
    <property type="entry name" value="Homeodomain-like"/>
    <property type="match status" value="2"/>
</dbReference>
<dbReference type="Pfam" id="PF12833">
    <property type="entry name" value="HTH_18"/>
    <property type="match status" value="1"/>
</dbReference>
<dbReference type="SUPFAM" id="SSF46689">
    <property type="entry name" value="Homeodomain-like"/>
    <property type="match status" value="2"/>
</dbReference>
<dbReference type="PANTHER" id="PTHR46796:SF6">
    <property type="entry name" value="ARAC SUBFAMILY"/>
    <property type="match status" value="1"/>
</dbReference>
<dbReference type="InterPro" id="IPR018060">
    <property type="entry name" value="HTH_AraC"/>
</dbReference>
<name>A0A7X0VZB2_9BACL</name>
<proteinExistence type="predicted"/>
<dbReference type="Proteomes" id="UP000564644">
    <property type="component" value="Unassembled WGS sequence"/>
</dbReference>
<dbReference type="InterPro" id="IPR018062">
    <property type="entry name" value="HTH_AraC-typ_CS"/>
</dbReference>
<evidence type="ECO:0000256" key="2">
    <source>
        <dbReference type="ARBA" id="ARBA00023125"/>
    </source>
</evidence>
<keyword evidence="2" id="KW-0238">DNA-binding</keyword>
<dbReference type="PROSITE" id="PS01124">
    <property type="entry name" value="HTH_ARAC_FAMILY_2"/>
    <property type="match status" value="1"/>
</dbReference>
<dbReference type="PANTHER" id="PTHR46796">
    <property type="entry name" value="HTH-TYPE TRANSCRIPTIONAL ACTIVATOR RHAS-RELATED"/>
    <property type="match status" value="1"/>
</dbReference>
<dbReference type="InterPro" id="IPR009057">
    <property type="entry name" value="Homeodomain-like_sf"/>
</dbReference>
<evidence type="ECO:0000259" key="4">
    <source>
        <dbReference type="PROSITE" id="PS01124"/>
    </source>
</evidence>
<evidence type="ECO:0000256" key="3">
    <source>
        <dbReference type="ARBA" id="ARBA00023163"/>
    </source>
</evidence>
<evidence type="ECO:0000313" key="5">
    <source>
        <dbReference type="EMBL" id="MBB6733808.1"/>
    </source>
</evidence>
<keyword evidence="3" id="KW-0804">Transcription</keyword>